<accession>A0ABN0RAB7</accession>
<gene>
    <name evidence="2" type="ORF">I551_8957</name>
</gene>
<protein>
    <submittedName>
        <fullName evidence="2">Mg2+ transport transmembrane MgtE domain protein</fullName>
    </submittedName>
</protein>
<organism evidence="2 3">
    <name type="scientific">Mycobacterium ulcerans str. Harvey</name>
    <dbReference type="NCBI Taxonomy" id="1299332"/>
    <lineage>
        <taxon>Bacteria</taxon>
        <taxon>Bacillati</taxon>
        <taxon>Actinomycetota</taxon>
        <taxon>Actinomycetes</taxon>
        <taxon>Mycobacteriales</taxon>
        <taxon>Mycobacteriaceae</taxon>
        <taxon>Mycobacterium</taxon>
        <taxon>Mycobacterium ulcerans group</taxon>
    </lineage>
</organism>
<dbReference type="EMBL" id="JAOL01000042">
    <property type="protein sequence ID" value="EUA93791.1"/>
    <property type="molecule type" value="Genomic_DNA"/>
</dbReference>
<feature type="transmembrane region" description="Helical" evidence="1">
    <location>
        <begin position="20"/>
        <end position="44"/>
    </location>
</feature>
<evidence type="ECO:0000313" key="3">
    <source>
        <dbReference type="Proteomes" id="UP000020681"/>
    </source>
</evidence>
<keyword evidence="3" id="KW-1185">Reference proteome</keyword>
<sequence length="83" mass="8624">MAVAAVIRAWTLNVGPQVTVTVAVTVAAIVVWSSLVAAILRAAAQAVAHRPRDRSGVIAPSSTQRGRSSIMIAHLTLTQLQGL</sequence>
<keyword evidence="1" id="KW-1133">Transmembrane helix</keyword>
<evidence type="ECO:0000256" key="1">
    <source>
        <dbReference type="SAM" id="Phobius"/>
    </source>
</evidence>
<proteinExistence type="predicted"/>
<name>A0ABN0RAB7_MYCUL</name>
<keyword evidence="1 2" id="KW-0812">Transmembrane</keyword>
<evidence type="ECO:0000313" key="2">
    <source>
        <dbReference type="EMBL" id="EUA93791.1"/>
    </source>
</evidence>
<dbReference type="Proteomes" id="UP000020681">
    <property type="component" value="Unassembled WGS sequence"/>
</dbReference>
<keyword evidence="1" id="KW-0472">Membrane</keyword>
<reference evidence="2 3" key="1">
    <citation type="submission" date="2014-01" db="EMBL/GenBank/DDBJ databases">
        <authorList>
            <person name="Dobos K."/>
            <person name="Lenaerts A."/>
            <person name="Ordway D."/>
            <person name="DeGroote M.A."/>
            <person name="Parker T."/>
            <person name="Sizemore C."/>
            <person name="Tallon L.J."/>
            <person name="Sadzewicz L.K."/>
            <person name="Sengamalay N."/>
            <person name="Fraser C.M."/>
            <person name="Hine E."/>
            <person name="Shefchek K.A."/>
            <person name="Das S.P."/>
            <person name="Tettelin H."/>
        </authorList>
    </citation>
    <scope>NUCLEOTIDE SEQUENCE [LARGE SCALE GENOMIC DNA]</scope>
    <source>
        <strain evidence="2 3">Harvey</strain>
    </source>
</reference>
<comment type="caution">
    <text evidence="2">The sequence shown here is derived from an EMBL/GenBank/DDBJ whole genome shotgun (WGS) entry which is preliminary data.</text>
</comment>